<dbReference type="STRING" id="1407055.NITUZ_40013"/>
<protein>
    <submittedName>
        <fullName evidence="1">Uncharacterized protein</fullName>
    </submittedName>
</protein>
<accession>V6AT69</accession>
<sequence>MVASQRNHQKTIGAIRPTVDVIEYALQYMQLHMSSKKHRRVRYFQTI</sequence>
<dbReference type="Proteomes" id="UP000018159">
    <property type="component" value="Unassembled WGS sequence"/>
</dbReference>
<dbReference type="AlphaFoldDB" id="V6AT69"/>
<gene>
    <name evidence="1" type="ORF">NITUZ_40013</name>
</gene>
<comment type="caution">
    <text evidence="1">The sequence shown here is derived from an EMBL/GenBank/DDBJ whole genome shotgun (WGS) entry which is preliminary data.</text>
</comment>
<dbReference type="EMBL" id="CBTY010000009">
    <property type="protein sequence ID" value="CDI05847.1"/>
    <property type="molecule type" value="Genomic_DNA"/>
</dbReference>
<name>V6AT69_9ARCH</name>
<keyword evidence="2" id="KW-1185">Reference proteome</keyword>
<reference evidence="1 2" key="1">
    <citation type="journal article" date="2013" name="PLoS ONE">
        <title>Enrichment and Genome Sequence of the Group I.1a Ammonia-Oxidizing Archaeon ?Ca. Nitrosotenuis uzonensis? Representing a Clade Globally.</title>
        <authorList>
            <person name="Lebedeva E.V."/>
            <person name="Hatzenpichler R."/>
            <person name="Pelletier E."/>
            <person name="Schuster N."/>
            <person name="Hauzmayer S."/>
            <person name="Bulaev A."/>
            <person name="Grigor'eva N.V."/>
            <person name="Galushko A."/>
            <person name="Schmid M."/>
            <person name="Palatinszky M."/>
            <person name="Le Paslier D."/>
            <person name="Daims H."/>
            <person name="Wagner M."/>
        </authorList>
    </citation>
    <scope>NUCLEOTIDE SEQUENCE [LARGE SCALE GENOMIC DNA]</scope>
    <source>
        <strain evidence="1 2">N4</strain>
    </source>
</reference>
<proteinExistence type="predicted"/>
<evidence type="ECO:0000313" key="1">
    <source>
        <dbReference type="EMBL" id="CDI05847.1"/>
    </source>
</evidence>
<evidence type="ECO:0000313" key="2">
    <source>
        <dbReference type="Proteomes" id="UP000018159"/>
    </source>
</evidence>
<organism evidence="1 2">
    <name type="scientific">Candidatus Nitrosotenuis uzonensis</name>
    <dbReference type="NCBI Taxonomy" id="1407055"/>
    <lineage>
        <taxon>Archaea</taxon>
        <taxon>Nitrososphaerota</taxon>
        <taxon>Candidatus Nitrosotenuis</taxon>
    </lineage>
</organism>